<name>A0AAV4XWS1_CAEEX</name>
<keyword evidence="3" id="KW-1185">Reference proteome</keyword>
<evidence type="ECO:0000313" key="3">
    <source>
        <dbReference type="Proteomes" id="UP001054945"/>
    </source>
</evidence>
<dbReference type="EMBL" id="BPLR01001018">
    <property type="protein sequence ID" value="GIY99182.1"/>
    <property type="molecule type" value="Genomic_DNA"/>
</dbReference>
<feature type="transmembrane region" description="Helical" evidence="1">
    <location>
        <begin position="53"/>
        <end position="75"/>
    </location>
</feature>
<keyword evidence="1" id="KW-0812">Transmembrane</keyword>
<comment type="caution">
    <text evidence="2">The sequence shown here is derived from an EMBL/GenBank/DDBJ whole genome shotgun (WGS) entry which is preliminary data.</text>
</comment>
<keyword evidence="1" id="KW-0472">Membrane</keyword>
<organism evidence="2 3">
    <name type="scientific">Caerostris extrusa</name>
    <name type="common">Bark spider</name>
    <name type="synonym">Caerostris bankana</name>
    <dbReference type="NCBI Taxonomy" id="172846"/>
    <lineage>
        <taxon>Eukaryota</taxon>
        <taxon>Metazoa</taxon>
        <taxon>Ecdysozoa</taxon>
        <taxon>Arthropoda</taxon>
        <taxon>Chelicerata</taxon>
        <taxon>Arachnida</taxon>
        <taxon>Araneae</taxon>
        <taxon>Araneomorphae</taxon>
        <taxon>Entelegynae</taxon>
        <taxon>Araneoidea</taxon>
        <taxon>Araneidae</taxon>
        <taxon>Caerostris</taxon>
    </lineage>
</organism>
<keyword evidence="1" id="KW-1133">Transmembrane helix</keyword>
<evidence type="ECO:0000256" key="1">
    <source>
        <dbReference type="SAM" id="Phobius"/>
    </source>
</evidence>
<accession>A0AAV4XWS1</accession>
<evidence type="ECO:0000313" key="2">
    <source>
        <dbReference type="EMBL" id="GIY99182.1"/>
    </source>
</evidence>
<gene>
    <name evidence="2" type="ORF">CEXT_483761</name>
</gene>
<sequence length="82" mass="9347">MSPLLLYSPWSARMAETRVLEDIISAFCRITASTRRDTRYPADGTCGPSSEFYYLWSCRLVGFIMLSTIVLWAFVNTICPNL</sequence>
<dbReference type="AlphaFoldDB" id="A0AAV4XWS1"/>
<proteinExistence type="predicted"/>
<reference evidence="2 3" key="1">
    <citation type="submission" date="2021-06" db="EMBL/GenBank/DDBJ databases">
        <title>Caerostris extrusa draft genome.</title>
        <authorList>
            <person name="Kono N."/>
            <person name="Arakawa K."/>
        </authorList>
    </citation>
    <scope>NUCLEOTIDE SEQUENCE [LARGE SCALE GENOMIC DNA]</scope>
</reference>
<protein>
    <submittedName>
        <fullName evidence="2">Uncharacterized protein</fullName>
    </submittedName>
</protein>
<dbReference type="Proteomes" id="UP001054945">
    <property type="component" value="Unassembled WGS sequence"/>
</dbReference>